<comment type="caution">
    <text evidence="1">The sequence shown here is derived from an EMBL/GenBank/DDBJ whole genome shotgun (WGS) entry which is preliminary data.</text>
</comment>
<evidence type="ECO:0000313" key="1">
    <source>
        <dbReference type="EMBL" id="KAJ3492178.1"/>
    </source>
</evidence>
<dbReference type="Proteomes" id="UP001148737">
    <property type="component" value="Unassembled WGS sequence"/>
</dbReference>
<dbReference type="EMBL" id="JANAKD010000614">
    <property type="protein sequence ID" value="KAJ3492178.1"/>
    <property type="molecule type" value="Genomic_DNA"/>
</dbReference>
<evidence type="ECO:0000313" key="2">
    <source>
        <dbReference type="Proteomes" id="UP001148737"/>
    </source>
</evidence>
<sequence>MTEPQEPKVSTAKLEPYSDASSSYWAPGWNWERWSHPELDFGDTSAQEIEKMRLGILEVLGEDKFEEMTVYLQRKHELWQDKKLVAEGVPPPEYKQPDFIKTWRRWYADREVGIVAFRTALYEDEAKWNTYKEGLSRILSLSFDRVVRQHRWHEYGDISEARRKFKLHWIEDKSLEGADADALRARHLELRDNNELPGGMIDWMFLCASPQASESVLSLRSEDDFPTVDSNWWRDDAPFLLAVMEWERIYPHGEDEPCDPDDPHDEANWYKPVFKVPAELVWSELWPCMVDPVGEFARITRHVKGSAELGGWLPKNFDGQDESEMWWGKGPTLQALKKRWKSRRRW</sequence>
<accession>A0ACC1QSD9</accession>
<name>A0ACC1QSD9_9HYPO</name>
<protein>
    <submittedName>
        <fullName evidence="1">Uncharacterized protein</fullName>
    </submittedName>
</protein>
<keyword evidence="2" id="KW-1185">Reference proteome</keyword>
<reference evidence="1" key="1">
    <citation type="submission" date="2022-07" db="EMBL/GenBank/DDBJ databases">
        <title>Genome Sequence of Lecanicillium saksenae.</title>
        <authorList>
            <person name="Buettner E."/>
        </authorList>
    </citation>
    <scope>NUCLEOTIDE SEQUENCE</scope>
    <source>
        <strain evidence="1">VT-O1</strain>
    </source>
</reference>
<proteinExistence type="predicted"/>
<gene>
    <name evidence="1" type="ORF">NLG97_g5460</name>
</gene>
<organism evidence="1 2">
    <name type="scientific">Lecanicillium saksenae</name>
    <dbReference type="NCBI Taxonomy" id="468837"/>
    <lineage>
        <taxon>Eukaryota</taxon>
        <taxon>Fungi</taxon>
        <taxon>Dikarya</taxon>
        <taxon>Ascomycota</taxon>
        <taxon>Pezizomycotina</taxon>
        <taxon>Sordariomycetes</taxon>
        <taxon>Hypocreomycetidae</taxon>
        <taxon>Hypocreales</taxon>
        <taxon>Cordycipitaceae</taxon>
        <taxon>Lecanicillium</taxon>
    </lineage>
</organism>